<dbReference type="STRING" id="867903.ThesuDRAFT_01363"/>
<feature type="region of interest" description="Disordered" evidence="2">
    <location>
        <begin position="1"/>
        <end position="34"/>
    </location>
</feature>
<proteinExistence type="predicted"/>
<evidence type="ECO:0000259" key="4">
    <source>
        <dbReference type="Pfam" id="PF01855"/>
    </source>
</evidence>
<accession>K6Q2Z0</accession>
<name>K6Q2Z0_9FIRM</name>
<dbReference type="Gene3D" id="3.40.920.10">
    <property type="entry name" value="Pyruvate-ferredoxin oxidoreductase, PFOR, domain III"/>
    <property type="match status" value="1"/>
</dbReference>
<dbReference type="SUPFAM" id="SSF52518">
    <property type="entry name" value="Thiamin diphosphate-binding fold (THDP-binding)"/>
    <property type="match status" value="1"/>
</dbReference>
<dbReference type="InterPro" id="IPR019752">
    <property type="entry name" value="Pyrv/ketoisovalerate_OxRed_cat"/>
</dbReference>
<dbReference type="CDD" id="cd07034">
    <property type="entry name" value="TPP_PYR_PFOR_IOR-alpha_like"/>
    <property type="match status" value="1"/>
</dbReference>
<keyword evidence="1" id="KW-0560">Oxidoreductase</keyword>
<dbReference type="Gene3D" id="3.40.50.970">
    <property type="match status" value="1"/>
</dbReference>
<reference evidence="5" key="1">
    <citation type="submission" date="2010-10" db="EMBL/GenBank/DDBJ databases">
        <authorList>
            <consortium name="US DOE Joint Genome Institute (JGI-PGF)"/>
            <person name="Lucas S."/>
            <person name="Copeland A."/>
            <person name="Lapidus A."/>
            <person name="Bruce D."/>
            <person name="Goodwin L."/>
            <person name="Pitluck S."/>
            <person name="Kyrpides N."/>
            <person name="Mavromatis K."/>
            <person name="Detter J.C."/>
            <person name="Han C."/>
            <person name="Land M."/>
            <person name="Hauser L."/>
            <person name="Markowitz V."/>
            <person name="Cheng J.-F."/>
            <person name="Hugenholtz P."/>
            <person name="Woyke T."/>
            <person name="Wu D."/>
            <person name="Pukall R."/>
            <person name="Wahrenburg C."/>
            <person name="Brambilla E."/>
            <person name="Klenk H.-P."/>
            <person name="Eisen J.A."/>
        </authorList>
    </citation>
    <scope>NUCLEOTIDE SEQUENCE [LARGE SCALE GENOMIC DNA]</scope>
    <source>
        <strain evidence="5">DSM 13965</strain>
    </source>
</reference>
<dbReference type="PANTHER" id="PTHR32154">
    <property type="entry name" value="PYRUVATE-FLAVODOXIN OXIDOREDUCTASE-RELATED"/>
    <property type="match status" value="1"/>
</dbReference>
<dbReference type="InterPro" id="IPR002869">
    <property type="entry name" value="Pyrv_flavodox_OxRed_cen"/>
</dbReference>
<dbReference type="GO" id="GO:0016903">
    <property type="term" value="F:oxidoreductase activity, acting on the aldehyde or oxo group of donors"/>
    <property type="evidence" value="ECO:0007669"/>
    <property type="project" value="InterPro"/>
</dbReference>
<dbReference type="eggNOG" id="COG1014">
    <property type="taxonomic scope" value="Bacteria"/>
</dbReference>
<dbReference type="Gene3D" id="3.40.50.920">
    <property type="match status" value="1"/>
</dbReference>
<organism evidence="5 6">
    <name type="scientific">Thermaerobacter subterraneus DSM 13965</name>
    <dbReference type="NCBI Taxonomy" id="867903"/>
    <lineage>
        <taxon>Bacteria</taxon>
        <taxon>Bacillati</taxon>
        <taxon>Bacillota</taxon>
        <taxon>Clostridia</taxon>
        <taxon>Eubacteriales</taxon>
        <taxon>Clostridiales Family XVII. Incertae Sedis</taxon>
        <taxon>Thermaerobacter</taxon>
    </lineage>
</organism>
<sequence>MSADHGRTQRHGSTPRLAAVGSLAPEPGPRGAGAALAVAPGARRAGTPGAGTLDLSITIGGDAGQGVESSGAGFTKALARSGLHVFSVTDYRSRIRGGHNFYQVRVADRPLYSHADPVHVLIGLTEETIKIHLDNLAPRAAVIYDEEFRHVDADALRRHHVQPVPLPLGEVAKKHGSKVMMNTAALGAAAGLMNYNIEYLESVIKENFASKGDRVVEANLKVVREGWKLARDAAGDFPYTLPDPGGRTRRMVLHGNHAFALGAVAAGCRFVAAYPMTPGTSLFEWMVAHADELGIVTKHAEDEIAAICMAIGAGHAGARSMITTSGGGFSLMVEALGMAGMVEVPVVLVVSQRGGPSTGLPTRTEQGDLLFAIHASQGEFPRIVLAPGTVDQCFEAAVRAFNFAEHYQTPVIVLLDQFLSNHLRSVDPDTFRWEDVRHDRATTLTHEQLDRLDGPYLRYKDTDDGISPRAIPGHPLAVYAITTDEHDEEGHISEEIRNRRQQMEKRMRKLDTAQAEMRGPTWYGPKDADLTLICWGSTYGPCREAVDLFNRDKGEGARLNLLHFTDIWPFPVERTLAELPKIRRAVAVEQNYTSQFARLLRMMTGFEVHATVNKFDGRPIAPQEILTQIEGEVPVHA</sequence>
<feature type="domain" description="Pyruvate flavodoxin/ferredoxin oxidoreductase pyrimidine binding" evidence="4">
    <location>
        <begin position="262"/>
        <end position="504"/>
    </location>
</feature>
<evidence type="ECO:0000313" key="5">
    <source>
        <dbReference type="EMBL" id="EKP95608.1"/>
    </source>
</evidence>
<dbReference type="SUPFAM" id="SSF53323">
    <property type="entry name" value="Pyruvate-ferredoxin oxidoreductase, PFOR, domain III"/>
    <property type="match status" value="1"/>
</dbReference>
<dbReference type="InterPro" id="IPR050722">
    <property type="entry name" value="Pyruvate:ferred/Flavod_OxRd"/>
</dbReference>
<keyword evidence="6" id="KW-1185">Reference proteome</keyword>
<dbReference type="Pfam" id="PF01558">
    <property type="entry name" value="POR"/>
    <property type="match status" value="1"/>
</dbReference>
<evidence type="ECO:0000313" key="6">
    <source>
        <dbReference type="Proteomes" id="UP000005710"/>
    </source>
</evidence>
<dbReference type="SUPFAM" id="SSF52922">
    <property type="entry name" value="TK C-terminal domain-like"/>
    <property type="match status" value="1"/>
</dbReference>
<dbReference type="Proteomes" id="UP000005710">
    <property type="component" value="Unassembled WGS sequence"/>
</dbReference>
<gene>
    <name evidence="5" type="ORF">ThesuDRAFT_01363</name>
</gene>
<dbReference type="InterPro" id="IPR009014">
    <property type="entry name" value="Transketo_C/PFOR_II"/>
</dbReference>
<dbReference type="GO" id="GO:0006979">
    <property type="term" value="P:response to oxidative stress"/>
    <property type="evidence" value="ECO:0007669"/>
    <property type="project" value="TreeGrafter"/>
</dbReference>
<evidence type="ECO:0000259" key="3">
    <source>
        <dbReference type="Pfam" id="PF01558"/>
    </source>
</evidence>
<comment type="caution">
    <text evidence="5">The sequence shown here is derived from an EMBL/GenBank/DDBJ whole genome shotgun (WGS) entry which is preliminary data.</text>
</comment>
<dbReference type="OrthoDB" id="9794954at2"/>
<reference evidence="5" key="2">
    <citation type="submission" date="2012-10" db="EMBL/GenBank/DDBJ databases">
        <title>Improved high-quality draft of Thermaerobacter subterraneus C21, DSM 13965.</title>
        <authorList>
            <consortium name="DOE Joint Genome Institute"/>
            <person name="Eisen J."/>
            <person name="Huntemann M."/>
            <person name="Wei C.-L."/>
            <person name="Han J."/>
            <person name="Detter J.C."/>
            <person name="Han C."/>
            <person name="Tapia R."/>
            <person name="Chen A."/>
            <person name="Kyrpides N."/>
            <person name="Mavromatis K."/>
            <person name="Markowitz V."/>
            <person name="Szeto E."/>
            <person name="Ivanova N."/>
            <person name="Mikhailova N."/>
            <person name="Ovchinnikova G."/>
            <person name="Pagani I."/>
            <person name="Pati A."/>
            <person name="Goodwin L."/>
            <person name="Nordberg H.P."/>
            <person name="Cantor M.N."/>
            <person name="Hua S.X."/>
            <person name="Woyke T."/>
            <person name="Eisen J."/>
            <person name="Klenk H.-P."/>
        </authorList>
    </citation>
    <scope>NUCLEOTIDE SEQUENCE [LARGE SCALE GENOMIC DNA]</scope>
    <source>
        <strain evidence="5">DSM 13965</strain>
    </source>
</reference>
<evidence type="ECO:0000256" key="1">
    <source>
        <dbReference type="ARBA" id="ARBA00023002"/>
    </source>
</evidence>
<dbReference type="AlphaFoldDB" id="K6Q2Z0"/>
<dbReference type="InterPro" id="IPR002880">
    <property type="entry name" value="Pyrv_Fd/Flavodoxin_OxRdtase_N"/>
</dbReference>
<dbReference type="eggNOG" id="COG0674">
    <property type="taxonomic scope" value="Bacteria"/>
</dbReference>
<dbReference type="NCBIfam" id="TIGR03710">
    <property type="entry name" value="OAFO_sf"/>
    <property type="match status" value="1"/>
</dbReference>
<dbReference type="FunFam" id="3.40.50.970:FF:000022">
    <property type="entry name" value="2-oxoglutarate ferredoxin oxidoreductase alpha subunit"/>
    <property type="match status" value="1"/>
</dbReference>
<dbReference type="PANTHER" id="PTHR32154:SF20">
    <property type="entry name" value="2-OXOGLUTARATE OXIDOREDUCTASE SUBUNIT KORA"/>
    <property type="match status" value="1"/>
</dbReference>
<dbReference type="EMBL" id="AENY02000002">
    <property type="protein sequence ID" value="EKP95608.1"/>
    <property type="molecule type" value="Genomic_DNA"/>
</dbReference>
<feature type="domain" description="Pyruvate/ketoisovalerate oxidoreductase catalytic" evidence="3">
    <location>
        <begin position="63"/>
        <end position="226"/>
    </location>
</feature>
<dbReference type="InterPro" id="IPR022367">
    <property type="entry name" value="2-oxoacid/accept_OxRdtase_asu"/>
</dbReference>
<dbReference type="InterPro" id="IPR029061">
    <property type="entry name" value="THDP-binding"/>
</dbReference>
<dbReference type="HOGENOM" id="CLU_017038_1_0_9"/>
<dbReference type="Pfam" id="PF01855">
    <property type="entry name" value="POR_N"/>
    <property type="match status" value="1"/>
</dbReference>
<dbReference type="RefSeq" id="WP_006903634.1">
    <property type="nucleotide sequence ID" value="NZ_JH976535.1"/>
</dbReference>
<evidence type="ECO:0000256" key="2">
    <source>
        <dbReference type="SAM" id="MobiDB-lite"/>
    </source>
</evidence>
<protein>
    <submittedName>
        <fullName evidence="5">2-oxoacid:acceptor oxidoreductase, alpha subunit</fullName>
    </submittedName>
</protein>